<dbReference type="PANTHER" id="PTHR43725:SF53">
    <property type="entry name" value="UDP-ARABINOSE 4-EPIMERASE 1"/>
    <property type="match status" value="1"/>
</dbReference>
<proteinExistence type="inferred from homology"/>
<dbReference type="AlphaFoldDB" id="A0AAE3GNR6"/>
<dbReference type="PANTHER" id="PTHR43725">
    <property type="entry name" value="UDP-GLUCOSE 4-EPIMERASE"/>
    <property type="match status" value="1"/>
</dbReference>
<reference evidence="7" key="1">
    <citation type="submission" date="2022-06" db="EMBL/GenBank/DDBJ databases">
        <title>Genomic Encyclopedia of Archaeal and Bacterial Type Strains, Phase II (KMG-II): from individual species to whole genera.</title>
        <authorList>
            <person name="Goeker M."/>
        </authorList>
    </citation>
    <scope>NUCLEOTIDE SEQUENCE</scope>
    <source>
        <strain evidence="7">DSM 43935</strain>
    </source>
</reference>
<evidence type="ECO:0000259" key="6">
    <source>
        <dbReference type="Pfam" id="PF01370"/>
    </source>
</evidence>
<dbReference type="InterPro" id="IPR036291">
    <property type="entry name" value="NAD(P)-bd_dom_sf"/>
</dbReference>
<comment type="similarity">
    <text evidence="2">Belongs to the NAD(P)-dependent epimerase/dehydratase family.</text>
</comment>
<dbReference type="GO" id="GO:0033499">
    <property type="term" value="P:galactose catabolic process via UDP-galactose, Leloir pathway"/>
    <property type="evidence" value="ECO:0007669"/>
    <property type="project" value="TreeGrafter"/>
</dbReference>
<dbReference type="Proteomes" id="UP001206128">
    <property type="component" value="Unassembled WGS sequence"/>
</dbReference>
<evidence type="ECO:0000256" key="5">
    <source>
        <dbReference type="ARBA" id="ARBA00033067"/>
    </source>
</evidence>
<accession>A0AAE3GNR6</accession>
<evidence type="ECO:0000256" key="2">
    <source>
        <dbReference type="ARBA" id="ARBA00007637"/>
    </source>
</evidence>
<evidence type="ECO:0000313" key="7">
    <source>
        <dbReference type="EMBL" id="MCP2169393.1"/>
    </source>
</evidence>
<dbReference type="Gene3D" id="3.40.50.720">
    <property type="entry name" value="NAD(P)-binding Rossmann-like Domain"/>
    <property type="match status" value="1"/>
</dbReference>
<dbReference type="SUPFAM" id="SSF51735">
    <property type="entry name" value="NAD(P)-binding Rossmann-fold domains"/>
    <property type="match status" value="1"/>
</dbReference>
<keyword evidence="8" id="KW-1185">Reference proteome</keyword>
<protein>
    <recommendedName>
        <fullName evidence="3">UDP-glucose 4-epimerase</fullName>
    </recommendedName>
    <alternativeName>
        <fullName evidence="5">Galactowaldenase</fullName>
    </alternativeName>
    <alternativeName>
        <fullName evidence="4">UDP-galactose 4-epimerase</fullName>
    </alternativeName>
</protein>
<name>A0AAE3GNR6_9PSEU</name>
<dbReference type="InterPro" id="IPR001509">
    <property type="entry name" value="Epimerase_deHydtase"/>
</dbReference>
<evidence type="ECO:0000256" key="4">
    <source>
        <dbReference type="ARBA" id="ARBA00031367"/>
    </source>
</evidence>
<comment type="pathway">
    <text evidence="1">Carbohydrate metabolism; galactose metabolism.</text>
</comment>
<comment type="caution">
    <text evidence="7">The sequence shown here is derived from an EMBL/GenBank/DDBJ whole genome shotgun (WGS) entry which is preliminary data.</text>
</comment>
<dbReference type="Gene3D" id="3.90.25.10">
    <property type="entry name" value="UDP-galactose 4-epimerase, domain 1"/>
    <property type="match status" value="1"/>
</dbReference>
<evidence type="ECO:0000313" key="8">
    <source>
        <dbReference type="Proteomes" id="UP001206128"/>
    </source>
</evidence>
<dbReference type="Pfam" id="PF01370">
    <property type="entry name" value="Epimerase"/>
    <property type="match status" value="1"/>
</dbReference>
<gene>
    <name evidence="7" type="ORF">LX83_006278</name>
</gene>
<feature type="domain" description="NAD-dependent epimerase/dehydratase" evidence="6">
    <location>
        <begin position="3"/>
        <end position="239"/>
    </location>
</feature>
<dbReference type="EMBL" id="JAMTCK010000018">
    <property type="protein sequence ID" value="MCP2169393.1"/>
    <property type="molecule type" value="Genomic_DNA"/>
</dbReference>
<dbReference type="RefSeq" id="WP_253778144.1">
    <property type="nucleotide sequence ID" value="NZ_JAMTCK010000018.1"/>
</dbReference>
<evidence type="ECO:0000256" key="3">
    <source>
        <dbReference type="ARBA" id="ARBA00018569"/>
    </source>
</evidence>
<evidence type="ECO:0000256" key="1">
    <source>
        <dbReference type="ARBA" id="ARBA00004947"/>
    </source>
</evidence>
<organism evidence="7 8">
    <name type="scientific">Goodfellowiella coeruleoviolacea</name>
    <dbReference type="NCBI Taxonomy" id="334858"/>
    <lineage>
        <taxon>Bacteria</taxon>
        <taxon>Bacillati</taxon>
        <taxon>Actinomycetota</taxon>
        <taxon>Actinomycetes</taxon>
        <taxon>Pseudonocardiales</taxon>
        <taxon>Pseudonocardiaceae</taxon>
        <taxon>Goodfellowiella</taxon>
    </lineage>
</organism>
<sequence>MRVLITGGTGYVGNAVVTELVRAGHQPRLLVRSPGTPVTGTESVLGDILDPASLVAACADTDAVVHLAALTRVRESFDQPARYHEVNASGTVNVIAALADSTGAAGRVPRLVLASTAGVYGSPVRQPISEDTPATPGSPYAASKWAAEQAVRRAAETGQITGIALRVFNVAGAWMGRGDRDETRIITRAVAAATGRVPHLEVFGDGRAVRDYVHVADVARAVVLAVETSTTGYAVFNVGATPVSVAEIIAATERVVGRAVPVVRRPAHPGEAVELRADTTRIRRALGWVPRRSALDDLVRDQWTAQR</sequence>